<evidence type="ECO:0000256" key="1">
    <source>
        <dbReference type="PIRSR" id="PIRSR005902-1"/>
    </source>
</evidence>
<dbReference type="PANTHER" id="PTHR46124">
    <property type="entry name" value="D-AMINOACYL-TRNA DEACYLASE"/>
    <property type="match status" value="1"/>
</dbReference>
<dbReference type="CDD" id="cd01310">
    <property type="entry name" value="TatD_DNAse"/>
    <property type="match status" value="1"/>
</dbReference>
<dbReference type="InterPro" id="IPR049677">
    <property type="entry name" value="QatD"/>
</dbReference>
<evidence type="ECO:0000313" key="3">
    <source>
        <dbReference type="Proteomes" id="UP000005952"/>
    </source>
</evidence>
<feature type="binding site" evidence="1">
    <location>
        <position position="15"/>
    </location>
    <ligand>
        <name>a divalent metal cation</name>
        <dbReference type="ChEBI" id="CHEBI:60240"/>
        <label>1</label>
    </ligand>
</feature>
<feature type="binding site" evidence="1">
    <location>
        <position position="204"/>
    </location>
    <ligand>
        <name>a divalent metal cation</name>
        <dbReference type="ChEBI" id="CHEBI:60240"/>
        <label>1</label>
    </ligand>
</feature>
<dbReference type="AlphaFoldDB" id="N0BC20"/>
<dbReference type="GO" id="GO:0046872">
    <property type="term" value="F:metal ion binding"/>
    <property type="evidence" value="ECO:0007669"/>
    <property type="project" value="UniProtKB-KW"/>
</dbReference>
<dbReference type="InterPro" id="IPR032466">
    <property type="entry name" value="Metal_Hydrolase"/>
</dbReference>
<dbReference type="HOGENOM" id="CLU_031506_5_1_5"/>
<sequence>MTSDKVRPLVDFHCHLDLYPDHADAVARCEREGVFTLAVTTTPKAWPRNQELAAATRHVRAALGLHPQLVAERSREIVLWKELLPRTCYVGEVGLDAGPKFYASFERQKEVFVEVLTSCAAASDKILTVHSVRATKIVLDMIEKHLPPTRGRVVLHWFTGTAAEIRRAVDLGCYFSVNAEMLANEKRAVANRAFPLGRVLTETDGPFTRTGARPSEPSDVWGAVEGLASLHGLDAADVGRRIGANLKALLDEVS</sequence>
<proteinExistence type="predicted"/>
<dbReference type="PANTHER" id="PTHR46124:SF2">
    <property type="entry name" value="D-AMINOACYL-TRNA DEACYLASE"/>
    <property type="match status" value="1"/>
</dbReference>
<dbReference type="eggNOG" id="COG0084">
    <property type="taxonomic scope" value="Bacteria"/>
</dbReference>
<feature type="binding site" evidence="1">
    <location>
        <position position="130"/>
    </location>
    <ligand>
        <name>a divalent metal cation</name>
        <dbReference type="ChEBI" id="CHEBI:60240"/>
        <label>2</label>
    </ligand>
</feature>
<gene>
    <name evidence="2" type="ORF">HYPDE_40718</name>
</gene>
<reference evidence="2 3" key="1">
    <citation type="journal article" date="2013" name="Genome Announc.">
        <title>Genome sequences for three denitrifying bacterial strains isolated from a uranium- and nitrate-contaminated subsurface environment.</title>
        <authorList>
            <person name="Venkatramanan R."/>
            <person name="Prakash O."/>
            <person name="Woyke T."/>
            <person name="Chain P."/>
            <person name="Goodwin L.A."/>
            <person name="Watson D."/>
            <person name="Brooks S."/>
            <person name="Kostka J.E."/>
            <person name="Green S.J."/>
        </authorList>
    </citation>
    <scope>NUCLEOTIDE SEQUENCE [LARGE SCALE GENOMIC DNA]</scope>
    <source>
        <strain evidence="2 3">1NES1</strain>
    </source>
</reference>
<dbReference type="Proteomes" id="UP000005952">
    <property type="component" value="Chromosome"/>
</dbReference>
<dbReference type="InterPro" id="IPR001130">
    <property type="entry name" value="TatD-like"/>
</dbReference>
<feature type="binding site" evidence="1">
    <location>
        <position position="92"/>
    </location>
    <ligand>
        <name>a divalent metal cation</name>
        <dbReference type="ChEBI" id="CHEBI:60240"/>
        <label>1</label>
    </ligand>
</feature>
<dbReference type="Pfam" id="PF01026">
    <property type="entry name" value="TatD_DNase"/>
    <property type="match status" value="1"/>
</dbReference>
<dbReference type="PIRSF" id="PIRSF005902">
    <property type="entry name" value="DNase_TatD"/>
    <property type="match status" value="1"/>
</dbReference>
<keyword evidence="3" id="KW-1185">Reference proteome</keyword>
<organism evidence="2 3">
    <name type="scientific">Hyphomicrobium denitrificans 1NES1</name>
    <dbReference type="NCBI Taxonomy" id="670307"/>
    <lineage>
        <taxon>Bacteria</taxon>
        <taxon>Pseudomonadati</taxon>
        <taxon>Pseudomonadota</taxon>
        <taxon>Alphaproteobacteria</taxon>
        <taxon>Hyphomicrobiales</taxon>
        <taxon>Hyphomicrobiaceae</taxon>
        <taxon>Hyphomicrobium</taxon>
    </lineage>
</organism>
<dbReference type="NCBIfam" id="NF041926">
    <property type="entry name" value="QatD"/>
    <property type="match status" value="1"/>
</dbReference>
<dbReference type="RefSeq" id="WP_015599826.1">
    <property type="nucleotide sequence ID" value="NC_021172.1"/>
</dbReference>
<dbReference type="Gene3D" id="3.20.20.140">
    <property type="entry name" value="Metal-dependent hydrolases"/>
    <property type="match status" value="1"/>
</dbReference>
<feature type="binding site" evidence="1">
    <location>
        <position position="13"/>
    </location>
    <ligand>
        <name>a divalent metal cation</name>
        <dbReference type="ChEBI" id="CHEBI:60240"/>
        <label>1</label>
    </ligand>
</feature>
<accession>N0BC20</accession>
<feature type="binding site" evidence="1">
    <location>
        <position position="156"/>
    </location>
    <ligand>
        <name>a divalent metal cation</name>
        <dbReference type="ChEBI" id="CHEBI:60240"/>
        <label>2</label>
    </ligand>
</feature>
<dbReference type="GO" id="GO:0016788">
    <property type="term" value="F:hydrolase activity, acting on ester bonds"/>
    <property type="evidence" value="ECO:0007669"/>
    <property type="project" value="InterPro"/>
</dbReference>
<dbReference type="STRING" id="670307.HYPDE_40718"/>
<dbReference type="SUPFAM" id="SSF51556">
    <property type="entry name" value="Metallo-dependent hydrolases"/>
    <property type="match status" value="1"/>
</dbReference>
<dbReference type="EMBL" id="CP005587">
    <property type="protein sequence ID" value="AGK59812.1"/>
    <property type="molecule type" value="Genomic_DNA"/>
</dbReference>
<dbReference type="KEGG" id="hdt:HYPDE_40718"/>
<keyword evidence="1" id="KW-0479">Metal-binding</keyword>
<dbReference type="OrthoDB" id="9810005at2"/>
<protein>
    <submittedName>
        <fullName evidence="2">TatD-related deoxyribonuclease</fullName>
    </submittedName>
</protein>
<name>N0BC20_9HYPH</name>
<evidence type="ECO:0000313" key="2">
    <source>
        <dbReference type="EMBL" id="AGK59812.1"/>
    </source>
</evidence>